<keyword evidence="3" id="KW-1185">Reference proteome</keyword>
<evidence type="ECO:0000256" key="1">
    <source>
        <dbReference type="SAM" id="MobiDB-lite"/>
    </source>
</evidence>
<feature type="region of interest" description="Disordered" evidence="1">
    <location>
        <begin position="23"/>
        <end position="42"/>
    </location>
</feature>
<dbReference type="EMBL" id="JBEDUW010000005">
    <property type="protein sequence ID" value="KAK9928729.1"/>
    <property type="molecule type" value="Genomic_DNA"/>
</dbReference>
<gene>
    <name evidence="2" type="ORF">M0R45_025852</name>
</gene>
<evidence type="ECO:0000313" key="3">
    <source>
        <dbReference type="Proteomes" id="UP001457282"/>
    </source>
</evidence>
<feature type="region of interest" description="Disordered" evidence="1">
    <location>
        <begin position="67"/>
        <end position="95"/>
    </location>
</feature>
<feature type="compositionally biased region" description="Pro residues" evidence="1">
    <location>
        <begin position="77"/>
        <end position="87"/>
    </location>
</feature>
<comment type="caution">
    <text evidence="2">The sequence shown here is derived from an EMBL/GenBank/DDBJ whole genome shotgun (WGS) entry which is preliminary data.</text>
</comment>
<proteinExistence type="predicted"/>
<dbReference type="Proteomes" id="UP001457282">
    <property type="component" value="Unassembled WGS sequence"/>
</dbReference>
<protein>
    <submittedName>
        <fullName evidence="2">Uncharacterized protein</fullName>
    </submittedName>
</protein>
<accession>A0AAW1WX95</accession>
<organism evidence="2 3">
    <name type="scientific">Rubus argutus</name>
    <name type="common">Southern blackberry</name>
    <dbReference type="NCBI Taxonomy" id="59490"/>
    <lineage>
        <taxon>Eukaryota</taxon>
        <taxon>Viridiplantae</taxon>
        <taxon>Streptophyta</taxon>
        <taxon>Embryophyta</taxon>
        <taxon>Tracheophyta</taxon>
        <taxon>Spermatophyta</taxon>
        <taxon>Magnoliopsida</taxon>
        <taxon>eudicotyledons</taxon>
        <taxon>Gunneridae</taxon>
        <taxon>Pentapetalae</taxon>
        <taxon>rosids</taxon>
        <taxon>fabids</taxon>
        <taxon>Rosales</taxon>
        <taxon>Rosaceae</taxon>
        <taxon>Rosoideae</taxon>
        <taxon>Rosoideae incertae sedis</taxon>
        <taxon>Rubus</taxon>
    </lineage>
</organism>
<sequence length="95" mass="9953">MGWKKLKEAQPSHTVGIPFLCAQPGRTATPPPLPSPHPARHMSFAASPASSPYVLCPSSPLCLAGGPSRVVLSPHDTPSPPSLPITQPPGHRRLP</sequence>
<evidence type="ECO:0000313" key="2">
    <source>
        <dbReference type="EMBL" id="KAK9928729.1"/>
    </source>
</evidence>
<dbReference type="AlphaFoldDB" id="A0AAW1WX95"/>
<reference evidence="2 3" key="1">
    <citation type="journal article" date="2023" name="G3 (Bethesda)">
        <title>A chromosome-length genome assembly and annotation of blackberry (Rubus argutus, cv. 'Hillquist').</title>
        <authorList>
            <person name="Bruna T."/>
            <person name="Aryal R."/>
            <person name="Dudchenko O."/>
            <person name="Sargent D.J."/>
            <person name="Mead D."/>
            <person name="Buti M."/>
            <person name="Cavallini A."/>
            <person name="Hytonen T."/>
            <person name="Andres J."/>
            <person name="Pham M."/>
            <person name="Weisz D."/>
            <person name="Mascagni F."/>
            <person name="Usai G."/>
            <person name="Natali L."/>
            <person name="Bassil N."/>
            <person name="Fernandez G.E."/>
            <person name="Lomsadze A."/>
            <person name="Armour M."/>
            <person name="Olukolu B."/>
            <person name="Poorten T."/>
            <person name="Britton C."/>
            <person name="Davik J."/>
            <person name="Ashrafi H."/>
            <person name="Aiden E.L."/>
            <person name="Borodovsky M."/>
            <person name="Worthington M."/>
        </authorList>
    </citation>
    <scope>NUCLEOTIDE SEQUENCE [LARGE SCALE GENOMIC DNA]</scope>
    <source>
        <strain evidence="2">PI 553951</strain>
    </source>
</reference>
<name>A0AAW1WX95_RUBAR</name>